<accession>A0ABS5ZBF3</accession>
<sequence>MNLKRIRNHHLPIHRLLILSFEGDIYMAEVQIHDRKFLVLNDKDNKPRVFPSLSSVRDAFNGLAVCDTEHIHYSAYDEMIGLSNHDSEGMGQKDFFPINNQSLH</sequence>
<evidence type="ECO:0000313" key="2">
    <source>
        <dbReference type="Proteomes" id="UP000690515"/>
    </source>
</evidence>
<keyword evidence="2" id="KW-1185">Reference proteome</keyword>
<comment type="caution">
    <text evidence="1">The sequence shown here is derived from an EMBL/GenBank/DDBJ whole genome shotgun (WGS) entry which is preliminary data.</text>
</comment>
<proteinExistence type="predicted"/>
<organism evidence="1 2">
    <name type="scientific">Zooshikella harenae</name>
    <dbReference type="NCBI Taxonomy" id="2827238"/>
    <lineage>
        <taxon>Bacteria</taxon>
        <taxon>Pseudomonadati</taxon>
        <taxon>Pseudomonadota</taxon>
        <taxon>Gammaproteobacteria</taxon>
        <taxon>Oceanospirillales</taxon>
        <taxon>Zooshikellaceae</taxon>
        <taxon>Zooshikella</taxon>
    </lineage>
</organism>
<name>A0ABS5ZBF3_9GAMM</name>
<gene>
    <name evidence="1" type="ORF">KCG35_06195</name>
</gene>
<dbReference type="RefSeq" id="WP_215818808.1">
    <property type="nucleotide sequence ID" value="NZ_JAGSOY010000009.1"/>
</dbReference>
<dbReference type="Pfam" id="PF20090">
    <property type="entry name" value="DUF6482"/>
    <property type="match status" value="1"/>
</dbReference>
<evidence type="ECO:0000313" key="1">
    <source>
        <dbReference type="EMBL" id="MBU2710641.1"/>
    </source>
</evidence>
<protein>
    <recommendedName>
        <fullName evidence="3">DUF2442 domain-containing protein</fullName>
    </recommendedName>
</protein>
<dbReference type="InterPro" id="IPR045508">
    <property type="entry name" value="DUF6482"/>
</dbReference>
<dbReference type="EMBL" id="JAGSOY010000009">
    <property type="protein sequence ID" value="MBU2710641.1"/>
    <property type="molecule type" value="Genomic_DNA"/>
</dbReference>
<dbReference type="Proteomes" id="UP000690515">
    <property type="component" value="Unassembled WGS sequence"/>
</dbReference>
<reference evidence="1 2" key="1">
    <citation type="submission" date="2021-04" db="EMBL/GenBank/DDBJ databases">
        <authorList>
            <person name="Pira H."/>
            <person name="Risdian C."/>
            <person name="Wink J."/>
        </authorList>
    </citation>
    <scope>NUCLEOTIDE SEQUENCE [LARGE SCALE GENOMIC DNA]</scope>
    <source>
        <strain evidence="1 2">WH53</strain>
    </source>
</reference>
<evidence type="ECO:0008006" key="3">
    <source>
        <dbReference type="Google" id="ProtNLM"/>
    </source>
</evidence>